<keyword evidence="6" id="KW-0067">ATP-binding</keyword>
<keyword evidence="3" id="KW-0547">Nucleotide-binding</keyword>
<evidence type="ECO:0000256" key="5">
    <source>
        <dbReference type="ARBA" id="ARBA00022806"/>
    </source>
</evidence>
<gene>
    <name evidence="15" type="ORF">OQI_15650</name>
</gene>
<dbReference type="EC" id="5.6.2.4" evidence="10"/>
<dbReference type="Proteomes" id="UP000194266">
    <property type="component" value="Unassembled WGS sequence"/>
</dbReference>
<dbReference type="SMART" id="SM00490">
    <property type="entry name" value="HELICc"/>
    <property type="match status" value="1"/>
</dbReference>
<reference evidence="15 16" key="1">
    <citation type="submission" date="2016-12" db="EMBL/GenBank/DDBJ databases">
        <title>Genome Mining:The Detection of Biosynthetic Gene Clusters to Aid in the Expression of Curamycin A produced by Streptomyces sp. strain CZA14.</title>
        <authorList>
            <person name="Durrell K.A."/>
            <person name="Kirby B.M."/>
            <person name="Khan W."/>
            <person name="Mthethwa T."/>
            <person name="Le Roes-Hill M."/>
        </authorList>
    </citation>
    <scope>NUCLEOTIDE SEQUENCE [LARGE SCALE GENOMIC DNA]</scope>
    <source>
        <strain evidence="15 16">CZA14</strain>
    </source>
</reference>
<keyword evidence="4" id="KW-0378">Hydrolase</keyword>
<evidence type="ECO:0000256" key="2">
    <source>
        <dbReference type="ARBA" id="ARBA00022723"/>
    </source>
</evidence>
<dbReference type="InterPro" id="IPR011545">
    <property type="entry name" value="DEAD/DEAH_box_helicase_dom"/>
</dbReference>
<dbReference type="PROSITE" id="PS51194">
    <property type="entry name" value="HELICASE_CTER"/>
    <property type="match status" value="1"/>
</dbReference>
<keyword evidence="7" id="KW-0238">DNA-binding</keyword>
<dbReference type="PROSITE" id="PS51192">
    <property type="entry name" value="HELICASE_ATP_BIND_1"/>
    <property type="match status" value="1"/>
</dbReference>
<evidence type="ECO:0000256" key="1">
    <source>
        <dbReference type="ARBA" id="ARBA00005446"/>
    </source>
</evidence>
<dbReference type="InterPro" id="IPR032284">
    <property type="entry name" value="RecQ_Zn-bd"/>
</dbReference>
<evidence type="ECO:0000313" key="15">
    <source>
        <dbReference type="EMBL" id="OSZ59535.1"/>
    </source>
</evidence>
<accession>A0ABX3YHX6</accession>
<dbReference type="InterPro" id="IPR004589">
    <property type="entry name" value="DNA_helicase_ATP-dep_RecQ"/>
</dbReference>
<evidence type="ECO:0000256" key="3">
    <source>
        <dbReference type="ARBA" id="ARBA00022741"/>
    </source>
</evidence>
<dbReference type="Pfam" id="PF00270">
    <property type="entry name" value="DEAD"/>
    <property type="match status" value="1"/>
</dbReference>
<evidence type="ECO:0000256" key="12">
    <source>
        <dbReference type="ARBA" id="ARBA00044550"/>
    </source>
</evidence>
<protein>
    <recommendedName>
        <fullName evidence="11">ATP-dependent DNA helicase RecQ</fullName>
        <ecNumber evidence="10">5.6.2.4</ecNumber>
    </recommendedName>
    <alternativeName>
        <fullName evidence="12">DNA 3'-5' helicase RecQ</fullName>
    </alternativeName>
</protein>
<evidence type="ECO:0000256" key="8">
    <source>
        <dbReference type="ARBA" id="ARBA00023235"/>
    </source>
</evidence>
<proteinExistence type="inferred from homology"/>
<feature type="domain" description="Helicase ATP-binding" evidence="13">
    <location>
        <begin position="37"/>
        <end position="207"/>
    </location>
</feature>
<evidence type="ECO:0000256" key="4">
    <source>
        <dbReference type="ARBA" id="ARBA00022801"/>
    </source>
</evidence>
<keyword evidence="5" id="KW-0347">Helicase</keyword>
<evidence type="ECO:0000256" key="7">
    <source>
        <dbReference type="ARBA" id="ARBA00023125"/>
    </source>
</evidence>
<comment type="caution">
    <text evidence="15">The sequence shown here is derived from an EMBL/GenBank/DDBJ whole genome shotgun (WGS) entry which is preliminary data.</text>
</comment>
<evidence type="ECO:0000256" key="6">
    <source>
        <dbReference type="ARBA" id="ARBA00022840"/>
    </source>
</evidence>
<dbReference type="Pfam" id="PF16124">
    <property type="entry name" value="RecQ_Zn_bind"/>
    <property type="match status" value="1"/>
</dbReference>
<comment type="catalytic activity">
    <reaction evidence="9">
        <text>Couples ATP hydrolysis with the unwinding of duplex DNA by translocating in the 3'-5' direction.</text>
        <dbReference type="EC" id="5.6.2.4"/>
    </reaction>
</comment>
<evidence type="ECO:0000256" key="9">
    <source>
        <dbReference type="ARBA" id="ARBA00034617"/>
    </source>
</evidence>
<dbReference type="Gene3D" id="3.40.50.300">
    <property type="entry name" value="P-loop containing nucleotide triphosphate hydrolases"/>
    <property type="match status" value="2"/>
</dbReference>
<dbReference type="Pfam" id="PF00271">
    <property type="entry name" value="Helicase_C"/>
    <property type="match status" value="1"/>
</dbReference>
<keyword evidence="2" id="KW-0479">Metal-binding</keyword>
<comment type="similarity">
    <text evidence="1">Belongs to the helicase family. RecQ subfamily.</text>
</comment>
<dbReference type="InterPro" id="IPR001650">
    <property type="entry name" value="Helicase_C-like"/>
</dbReference>
<dbReference type="SUPFAM" id="SSF52540">
    <property type="entry name" value="P-loop containing nucleoside triphosphate hydrolases"/>
    <property type="match status" value="1"/>
</dbReference>
<evidence type="ECO:0000313" key="16">
    <source>
        <dbReference type="Proteomes" id="UP000194266"/>
    </source>
</evidence>
<dbReference type="EMBL" id="MRYD01000072">
    <property type="protein sequence ID" value="OSZ59535.1"/>
    <property type="molecule type" value="Genomic_DNA"/>
</dbReference>
<dbReference type="InterPro" id="IPR027417">
    <property type="entry name" value="P-loop_NTPase"/>
</dbReference>
<dbReference type="InterPro" id="IPR036388">
    <property type="entry name" value="WH-like_DNA-bd_sf"/>
</dbReference>
<dbReference type="RefSeq" id="WP_086169969.1">
    <property type="nucleotide sequence ID" value="NZ_MRYD01000072.1"/>
</dbReference>
<dbReference type="PANTHER" id="PTHR13710:SF105">
    <property type="entry name" value="ATP-DEPENDENT DNA HELICASE Q1"/>
    <property type="match status" value="1"/>
</dbReference>
<feature type="domain" description="Helicase C-terminal" evidence="14">
    <location>
        <begin position="235"/>
        <end position="379"/>
    </location>
</feature>
<evidence type="ECO:0000256" key="10">
    <source>
        <dbReference type="ARBA" id="ARBA00034808"/>
    </source>
</evidence>
<keyword evidence="8" id="KW-0413">Isomerase</keyword>
<evidence type="ECO:0000256" key="11">
    <source>
        <dbReference type="ARBA" id="ARBA00044535"/>
    </source>
</evidence>
<keyword evidence="16" id="KW-1185">Reference proteome</keyword>
<name>A0ABX3YHX6_9ACTN</name>
<evidence type="ECO:0000259" key="13">
    <source>
        <dbReference type="PROSITE" id="PS51192"/>
    </source>
</evidence>
<dbReference type="Gene3D" id="1.10.10.10">
    <property type="entry name" value="Winged helix-like DNA-binding domain superfamily/Winged helix DNA-binding domain"/>
    <property type="match status" value="1"/>
</dbReference>
<dbReference type="PANTHER" id="PTHR13710">
    <property type="entry name" value="DNA HELICASE RECQ FAMILY MEMBER"/>
    <property type="match status" value="1"/>
</dbReference>
<dbReference type="InterPro" id="IPR014001">
    <property type="entry name" value="Helicase_ATP-bd"/>
</dbReference>
<dbReference type="NCBIfam" id="TIGR00614">
    <property type="entry name" value="recQ_fam"/>
    <property type="match status" value="1"/>
</dbReference>
<sequence>MAGRSRGAEQDRAARLRATAADVFGWDTLLPEQLTAMEWVLQGEDTLVVMPTGSGKSAVYQVPAAILPGPVVVVSPLLALQRDQIAGLPEGDRAPRAVALNSDLGAADTEAAWEAVRRGEARLLYLAPEQLAKDEVVERLAEAGPALFVVDEAQCVSSWGHDFRPDYLRLEQAVRRIGGPPVLALTATAAPPVRREIAERLGMRDPRLMVTGFDRPNIRLEVRRFQDDDDRRRTVVERAAAEAKPGIVYAATRKDTEYYAGELAALGLAAEAYHAGLRAAERARIHDAFLSGAADVVVATSAFGMGIDKEDVRFVLHAALPGSLDAYYQEIGRCGRDGQPALAVLHYRPQDTGMQTYFAARAPGRDTLSEVADAVHDHREDPAGLDELREDTGLSRNRVTAAVNLLEDADAVATGEEGEVRPVPGVPPGQAVERAARTAQAHRETDRSRVEMARAYAETTGCRRQFLLGYFGEEYDGPCGNCDPCDEDGSEHEERERPAHPAVSAYPVGAEVRHARWGEGTVLSQDGDRITVLFDQAGYRTLALDAVAGRDDLLTVVRAPGDDGRVG</sequence>
<evidence type="ECO:0000259" key="14">
    <source>
        <dbReference type="PROSITE" id="PS51194"/>
    </source>
</evidence>
<dbReference type="CDD" id="cd17920">
    <property type="entry name" value="DEXHc_RecQ"/>
    <property type="match status" value="1"/>
</dbReference>
<organism evidence="15 16">
    <name type="scientific">Streptomyces pharetrae CZA14</name>
    <dbReference type="NCBI Taxonomy" id="1144883"/>
    <lineage>
        <taxon>Bacteria</taxon>
        <taxon>Bacillati</taxon>
        <taxon>Actinomycetota</taxon>
        <taxon>Actinomycetes</taxon>
        <taxon>Kitasatosporales</taxon>
        <taxon>Streptomycetaceae</taxon>
        <taxon>Streptomyces</taxon>
    </lineage>
</organism>
<dbReference type="SMART" id="SM00487">
    <property type="entry name" value="DEXDc"/>
    <property type="match status" value="1"/>
</dbReference>